<accession>A0A364K175</accession>
<name>A0A364K175_9BACL</name>
<sequence length="226" mass="26541">MQRAWHYLQEKWISWLIRLLLIGLLMLLVYYGSKLWMQYAHSEAFKGEVNAAIITGVVGIVTLIGTTIFNGILSGRSQHITIRDEILKRRIEVYHQLLDNSRKVHQAFDKFLVKDPSVTNKQAVQDALLEFDNVFQFNRFCLSKRVEAEIRSYRSFCQSFLKMLDYYTVKDFDLHLQRMNFHSDKVILTSTLSQTIFDYHQNLFLIVQAELGLKSIDKAIDRLRDS</sequence>
<reference evidence="2 3" key="2">
    <citation type="submission" date="2018-06" db="EMBL/GenBank/DDBJ databases">
        <authorList>
            <person name="Zhirakovskaya E."/>
        </authorList>
    </citation>
    <scope>NUCLEOTIDE SEQUENCE [LARGE SCALE GENOMIC DNA]</scope>
    <source>
        <strain evidence="2 3">FBKL4.011</strain>
    </source>
</reference>
<gene>
    <name evidence="2" type="ORF">DL897_15960</name>
</gene>
<dbReference type="AlphaFoldDB" id="A0A364K175"/>
<dbReference type="EMBL" id="QJKK01000013">
    <property type="protein sequence ID" value="RAL21450.1"/>
    <property type="molecule type" value="Genomic_DNA"/>
</dbReference>
<keyword evidence="3" id="KW-1185">Reference proteome</keyword>
<keyword evidence="1" id="KW-0812">Transmembrane</keyword>
<proteinExistence type="predicted"/>
<evidence type="ECO:0000256" key="1">
    <source>
        <dbReference type="SAM" id="Phobius"/>
    </source>
</evidence>
<keyword evidence="1" id="KW-0472">Membrane</keyword>
<dbReference type="Proteomes" id="UP000251213">
    <property type="component" value="Unassembled WGS sequence"/>
</dbReference>
<comment type="caution">
    <text evidence="2">The sequence shown here is derived from an EMBL/GenBank/DDBJ whole genome shotgun (WGS) entry which is preliminary data.</text>
</comment>
<feature type="transmembrane region" description="Helical" evidence="1">
    <location>
        <begin position="51"/>
        <end position="73"/>
    </location>
</feature>
<protein>
    <submittedName>
        <fullName evidence="2">Uncharacterized protein</fullName>
    </submittedName>
</protein>
<dbReference type="RefSeq" id="WP_113660123.1">
    <property type="nucleotide sequence ID" value="NZ_KZ845675.1"/>
</dbReference>
<evidence type="ECO:0000313" key="3">
    <source>
        <dbReference type="Proteomes" id="UP000251213"/>
    </source>
</evidence>
<keyword evidence="1" id="KW-1133">Transmembrane helix</keyword>
<feature type="transmembrane region" description="Helical" evidence="1">
    <location>
        <begin position="12"/>
        <end position="31"/>
    </location>
</feature>
<organism evidence="2 3">
    <name type="scientific">Thermoflavimicrobium daqui</name>
    <dbReference type="NCBI Taxonomy" id="2137476"/>
    <lineage>
        <taxon>Bacteria</taxon>
        <taxon>Bacillati</taxon>
        <taxon>Bacillota</taxon>
        <taxon>Bacilli</taxon>
        <taxon>Bacillales</taxon>
        <taxon>Thermoactinomycetaceae</taxon>
        <taxon>Thermoflavimicrobium</taxon>
    </lineage>
</organism>
<evidence type="ECO:0000313" key="2">
    <source>
        <dbReference type="EMBL" id="RAL21450.1"/>
    </source>
</evidence>
<reference evidence="2 3" key="1">
    <citation type="submission" date="2018-06" db="EMBL/GenBank/DDBJ databases">
        <title>Thermoflavimicrobium daqus sp. nov., a thermophilic microbe isolated from Moutai-flavour Daqu.</title>
        <authorList>
            <person name="Wang X."/>
            <person name="Zhou H."/>
        </authorList>
    </citation>
    <scope>NUCLEOTIDE SEQUENCE [LARGE SCALE GENOMIC DNA]</scope>
    <source>
        <strain evidence="2 3">FBKL4.011</strain>
    </source>
</reference>